<keyword evidence="3" id="KW-1185">Reference proteome</keyword>
<sequence>CVIIYIHNTNEYETDYDEIDNELKQTSIWKTSASYQLPFGVVNIIFNSNISLIPSVLQIHLSNIYLTIYLNDIEKKLTYGKTDTNTIEVLIVTNDKNTHNKQIVNIAPYLGIDFGRSFSSLTLQDIFNMIQRLFHIDYEWQFLMLDGFPLKLNLNVDFDINHNLLNTDVEFKFIQTLNFNVFIRLFHGTQSIGTGFEMTNILFSNIKFIAQIASHAKEHMIFGWIPEKENILFKIERNIFPLIGDRLIKPINQKRFVNEICYQGLLSLFGMKLCGMLEYEKSSYLPTACTSLDTHKLALRGSMPLPNYLELSMPNLNYSSILNWSQCEVNQTDYIKLEFNLMKNDESVVNGSGKYVFTSDNTTKINKKNKFGLGYLLSLKTNLLSFNHQNQIRNLMKI</sequence>
<reference evidence="1" key="1">
    <citation type="submission" date="2021-02" db="EMBL/GenBank/DDBJ databases">
        <authorList>
            <person name="Nowell W R."/>
        </authorList>
    </citation>
    <scope>NUCLEOTIDE SEQUENCE</scope>
</reference>
<feature type="non-terminal residue" evidence="1">
    <location>
        <position position="1"/>
    </location>
</feature>
<accession>A0A815M7Z2</accession>
<proteinExistence type="predicted"/>
<evidence type="ECO:0000313" key="1">
    <source>
        <dbReference type="EMBL" id="CAF1419368.1"/>
    </source>
</evidence>
<dbReference type="Proteomes" id="UP000663829">
    <property type="component" value="Unassembled WGS sequence"/>
</dbReference>
<comment type="caution">
    <text evidence="1">The sequence shown here is derived from an EMBL/GenBank/DDBJ whole genome shotgun (WGS) entry which is preliminary data.</text>
</comment>
<dbReference type="EMBL" id="CAJOBC010083560">
    <property type="protein sequence ID" value="CAF4303467.1"/>
    <property type="molecule type" value="Genomic_DNA"/>
</dbReference>
<dbReference type="OrthoDB" id="10020398at2759"/>
<name>A0A815M7Z2_9BILA</name>
<organism evidence="1 3">
    <name type="scientific">Didymodactylos carnosus</name>
    <dbReference type="NCBI Taxonomy" id="1234261"/>
    <lineage>
        <taxon>Eukaryota</taxon>
        <taxon>Metazoa</taxon>
        <taxon>Spiralia</taxon>
        <taxon>Gnathifera</taxon>
        <taxon>Rotifera</taxon>
        <taxon>Eurotatoria</taxon>
        <taxon>Bdelloidea</taxon>
        <taxon>Philodinida</taxon>
        <taxon>Philodinidae</taxon>
        <taxon>Didymodactylos</taxon>
    </lineage>
</organism>
<dbReference type="Proteomes" id="UP000681722">
    <property type="component" value="Unassembled WGS sequence"/>
</dbReference>
<protein>
    <submittedName>
        <fullName evidence="1">Uncharacterized protein</fullName>
    </submittedName>
</protein>
<gene>
    <name evidence="1" type="ORF">GPM918_LOCUS33684</name>
    <name evidence="2" type="ORF">SRO942_LOCUS34372</name>
</gene>
<dbReference type="EMBL" id="CAJNOQ010018132">
    <property type="protein sequence ID" value="CAF1419368.1"/>
    <property type="molecule type" value="Genomic_DNA"/>
</dbReference>
<evidence type="ECO:0000313" key="3">
    <source>
        <dbReference type="Proteomes" id="UP000663829"/>
    </source>
</evidence>
<dbReference type="AlphaFoldDB" id="A0A815M7Z2"/>
<evidence type="ECO:0000313" key="2">
    <source>
        <dbReference type="EMBL" id="CAF4303467.1"/>
    </source>
</evidence>